<gene>
    <name evidence="11" type="primary">LOC106053487</name>
</gene>
<dbReference type="SUPFAM" id="SSF49562">
    <property type="entry name" value="C2 domain (Calcium/lipid-binding domain, CaLB)"/>
    <property type="match status" value="2"/>
</dbReference>
<evidence type="ECO:0000313" key="11">
    <source>
        <dbReference type="RefSeq" id="XP_013064498.2"/>
    </source>
</evidence>
<evidence type="ECO:0000313" key="10">
    <source>
        <dbReference type="Proteomes" id="UP001165740"/>
    </source>
</evidence>
<feature type="domain" description="C2" evidence="8">
    <location>
        <begin position="1"/>
        <end position="111"/>
    </location>
</feature>
<feature type="region of interest" description="Disordered" evidence="6">
    <location>
        <begin position="849"/>
        <end position="897"/>
    </location>
</feature>
<dbReference type="InterPro" id="IPR001849">
    <property type="entry name" value="PH_domain"/>
</dbReference>
<dbReference type="GO" id="GO:0005096">
    <property type="term" value="F:GTPase activator activity"/>
    <property type="evidence" value="ECO:0007669"/>
    <property type="project" value="UniProtKB-KW"/>
</dbReference>
<dbReference type="OMA" id="ANGNICC"/>
<dbReference type="CDD" id="cd05128">
    <property type="entry name" value="RasGAP_GAP1_like"/>
    <property type="match status" value="1"/>
</dbReference>
<dbReference type="InterPro" id="IPR011993">
    <property type="entry name" value="PH-like_dom_sf"/>
</dbReference>
<feature type="compositionally biased region" description="Low complexity" evidence="6">
    <location>
        <begin position="859"/>
        <end position="868"/>
    </location>
</feature>
<keyword evidence="4" id="KW-0862">Zinc</keyword>
<dbReference type="GO" id="GO:0008270">
    <property type="term" value="F:zinc ion binding"/>
    <property type="evidence" value="ECO:0007669"/>
    <property type="project" value="UniProtKB-KW"/>
</dbReference>
<evidence type="ECO:0000256" key="3">
    <source>
        <dbReference type="ARBA" id="ARBA00022771"/>
    </source>
</evidence>
<dbReference type="InterPro" id="IPR001936">
    <property type="entry name" value="RasGAP_dom"/>
</dbReference>
<evidence type="ECO:0000256" key="6">
    <source>
        <dbReference type="SAM" id="MobiDB-lite"/>
    </source>
</evidence>
<dbReference type="Pfam" id="PF00779">
    <property type="entry name" value="BTK"/>
    <property type="match status" value="1"/>
</dbReference>
<proteinExistence type="predicted"/>
<name>A0A9U8DXE1_BIOGL</name>
<sequence length="1193" mass="133653">MAEAEYKDVRVEETLRVKIGEAKDLPATSFSSSSRNTCCAIKIDSEEIFRTSIVEKSLNPFFGADFKGEIPKKFRLLSFYVYEVGNKNKVLGKVSLKKEELYKYHQKEHWFPLTYQDGDTEVQGKVQVEIRLDECLNSSDSSHRVAVKVLECSDLPVINGSCNPYAVVTLSSGKTKSKDIRKTVVKKKTICPQFEETFFFPIEKSQGVERSSSYIVDDVVSLEVSVSLFHDDSKVSREMLGHMFKGCFLGEVKIPIVFNDLNRPHKAWYCLQAKEHSRSNELSLGSIRLRISYSEDYVFPSKYYDGLRNLILQSANTKPITSSAAFILGEIVNRESAAQPLVRLFLNHGKLIPLVHALANWEMSTTIDPNTLFRGNSLLTKMVDELMKILGLPYLHDTLKSFIERVIFESKPCEIDGSKLRDGENVETNLENLYGYVKDAVDKIVNSALVCPSGMRDVFSTLKTQAMLNYPDNTAVRYHAVTSFIFLRFFMAAILGPVLFDLRSENPEPSVQRTLTLISKGVSGLVNFVSSKTNSYTMKEEYMSPLYAKFHESTQTNIKMFIDIISSSSGSHFKDIEAPIILKEGFMIKRAQGRKKFGLKNFKKRFFRLTNQSLSYYKHKGEKQPLFEIHITDILAVERLEEESFKMKYMFQVVHTKQALYVQANNCVEEKEWLNLLMNICKSNKNRHPSYHPGAFINNHWLCCKSTDHSLSGCTPVTSGLQLTNIQTDFDSDREVEKIHSLFLDQIDKLDALQGYVDAEDIEYNEICGDQAVYHGEVGMNKVQGLGSNIEDPSSCYQTIAEIQKCVITLEQEHIQYMRSVQRKTVIGSIDTPIGDESNADLLRNMHRSSERLSRHGSRSSNASNISRRSFRGNRSRGGSFRERDKTRHEGEGVRKSLSGDVAVSSKNLAVDFRAEVKKAASYDVMATECDSVNTSQGNNSFHDQGKPDVIFAIEADRDSASENVFNSNPSAKNLTVDPPRSPKKSTGFSPSFNPEPKSARSSGHSDVEAMRAGSTNGSIISFTNHIEVTASSHNSSGVLETSLETNDAITTMSSSSNSVDGSIKRDAWKDDDQTCQGTSAHADTNSYATPSSPTRANPSPHCAQPSDLLCCGSKTLEVEVLLHNHQHPANIPERPHDFAEPLQSFAQPRPATKVLLSTNSLDSSQGHEQATHIFKRQLSQPASSGHRVYHDT</sequence>
<dbReference type="KEGG" id="bgt:106053487"/>
<dbReference type="Pfam" id="PF00168">
    <property type="entry name" value="C2"/>
    <property type="match status" value="2"/>
</dbReference>
<dbReference type="Gene3D" id="1.10.506.10">
    <property type="entry name" value="GTPase Activation - p120gap, domain 1"/>
    <property type="match status" value="2"/>
</dbReference>
<dbReference type="InterPro" id="IPR008936">
    <property type="entry name" value="Rho_GTPase_activation_prot"/>
</dbReference>
<dbReference type="SMART" id="SM00239">
    <property type="entry name" value="C2"/>
    <property type="match status" value="2"/>
</dbReference>
<dbReference type="GO" id="GO:0035556">
    <property type="term" value="P:intracellular signal transduction"/>
    <property type="evidence" value="ECO:0007669"/>
    <property type="project" value="InterPro"/>
</dbReference>
<dbReference type="Gene3D" id="2.30.29.30">
    <property type="entry name" value="Pleckstrin-homology domain (PH domain)/Phosphotyrosine-binding domain (PTB)"/>
    <property type="match status" value="1"/>
</dbReference>
<dbReference type="Proteomes" id="UP001165740">
    <property type="component" value="Chromosome 15"/>
</dbReference>
<accession>A0A9U8DXE1</accession>
<feature type="compositionally biased region" description="Basic and acidic residues" evidence="6">
    <location>
        <begin position="880"/>
        <end position="895"/>
    </location>
</feature>
<feature type="compositionally biased region" description="Polar residues" evidence="6">
    <location>
        <begin position="962"/>
        <end position="974"/>
    </location>
</feature>
<dbReference type="SMART" id="SM00233">
    <property type="entry name" value="PH"/>
    <property type="match status" value="1"/>
</dbReference>
<dbReference type="Pfam" id="PF00169">
    <property type="entry name" value="PH"/>
    <property type="match status" value="1"/>
</dbReference>
<dbReference type="AlphaFoldDB" id="A0A9U8DXE1"/>
<dbReference type="PANTHER" id="PTHR10194">
    <property type="entry name" value="RAS GTPASE-ACTIVATING PROTEINS"/>
    <property type="match status" value="1"/>
</dbReference>
<dbReference type="InterPro" id="IPR001562">
    <property type="entry name" value="Znf_Btk_motif"/>
</dbReference>
<feature type="domain" description="PH" evidence="7">
    <location>
        <begin position="580"/>
        <end position="682"/>
    </location>
</feature>
<dbReference type="PROSITE" id="PS50004">
    <property type="entry name" value="C2"/>
    <property type="match status" value="2"/>
</dbReference>
<organism evidence="10 11">
    <name type="scientific">Biomphalaria glabrata</name>
    <name type="common">Bloodfluke planorb</name>
    <name type="synonym">Freshwater snail</name>
    <dbReference type="NCBI Taxonomy" id="6526"/>
    <lineage>
        <taxon>Eukaryota</taxon>
        <taxon>Metazoa</taxon>
        <taxon>Spiralia</taxon>
        <taxon>Lophotrochozoa</taxon>
        <taxon>Mollusca</taxon>
        <taxon>Gastropoda</taxon>
        <taxon>Heterobranchia</taxon>
        <taxon>Euthyneura</taxon>
        <taxon>Panpulmonata</taxon>
        <taxon>Hygrophila</taxon>
        <taxon>Lymnaeoidea</taxon>
        <taxon>Planorbidae</taxon>
        <taxon>Biomphalaria</taxon>
    </lineage>
</organism>
<dbReference type="OrthoDB" id="1562946at2759"/>
<dbReference type="SMART" id="SM00107">
    <property type="entry name" value="BTK"/>
    <property type="match status" value="1"/>
</dbReference>
<dbReference type="SUPFAM" id="SSF50729">
    <property type="entry name" value="PH domain-like"/>
    <property type="match status" value="1"/>
</dbReference>
<evidence type="ECO:0000256" key="5">
    <source>
        <dbReference type="PROSITE-ProRule" id="PRU00432"/>
    </source>
</evidence>
<evidence type="ECO:0000259" key="8">
    <source>
        <dbReference type="PROSITE" id="PS50004"/>
    </source>
</evidence>
<dbReference type="InterPro" id="IPR035892">
    <property type="entry name" value="C2_domain_sf"/>
</dbReference>
<dbReference type="SUPFAM" id="SSF48350">
    <property type="entry name" value="GTPase activation domain, GAP"/>
    <property type="match status" value="1"/>
</dbReference>
<dbReference type="Pfam" id="PF00616">
    <property type="entry name" value="RasGAP"/>
    <property type="match status" value="2"/>
</dbReference>
<evidence type="ECO:0000256" key="4">
    <source>
        <dbReference type="ARBA" id="ARBA00022833"/>
    </source>
</evidence>
<dbReference type="SMART" id="SM00323">
    <property type="entry name" value="RasGAP"/>
    <property type="match status" value="1"/>
</dbReference>
<keyword evidence="2" id="KW-0479">Metal-binding</keyword>
<dbReference type="PROSITE" id="PS50018">
    <property type="entry name" value="RAS_GTPASE_ACTIV_2"/>
    <property type="match status" value="1"/>
</dbReference>
<feature type="region of interest" description="Disordered" evidence="6">
    <location>
        <begin position="1071"/>
        <end position="1104"/>
    </location>
</feature>
<feature type="compositionally biased region" description="Polar residues" evidence="6">
    <location>
        <begin position="1075"/>
        <end position="1098"/>
    </location>
</feature>
<keyword evidence="1" id="KW-0343">GTPase activation</keyword>
<keyword evidence="10" id="KW-1185">Reference proteome</keyword>
<dbReference type="PANTHER" id="PTHR10194:SF148">
    <property type="entry name" value="GTPASE-ACTIVATING PROTEIN"/>
    <property type="match status" value="1"/>
</dbReference>
<feature type="region of interest" description="Disordered" evidence="6">
    <location>
        <begin position="962"/>
        <end position="1010"/>
    </location>
</feature>
<dbReference type="PROSITE" id="PS51113">
    <property type="entry name" value="ZF_BTK"/>
    <property type="match status" value="1"/>
</dbReference>
<dbReference type="InterPro" id="IPR000008">
    <property type="entry name" value="C2_dom"/>
</dbReference>
<feature type="domain" description="C2" evidence="8">
    <location>
        <begin position="122"/>
        <end position="269"/>
    </location>
</feature>
<dbReference type="GeneID" id="106053487"/>
<dbReference type="Gene3D" id="2.60.40.150">
    <property type="entry name" value="C2 domain"/>
    <property type="match status" value="2"/>
</dbReference>
<evidence type="ECO:0000256" key="1">
    <source>
        <dbReference type="ARBA" id="ARBA00022468"/>
    </source>
</evidence>
<dbReference type="InterPro" id="IPR039360">
    <property type="entry name" value="Ras_GTPase"/>
</dbReference>
<keyword evidence="3 5" id="KW-0863">Zinc-finger</keyword>
<evidence type="ECO:0000259" key="7">
    <source>
        <dbReference type="PROSITE" id="PS50003"/>
    </source>
</evidence>
<evidence type="ECO:0000259" key="9">
    <source>
        <dbReference type="PROSITE" id="PS50018"/>
    </source>
</evidence>
<protein>
    <submittedName>
        <fullName evidence="11">Ras GTPase-activating protein 3-like isoform X1</fullName>
    </submittedName>
</protein>
<dbReference type="PROSITE" id="PS50003">
    <property type="entry name" value="PH_DOMAIN"/>
    <property type="match status" value="1"/>
</dbReference>
<reference evidence="11" key="1">
    <citation type="submission" date="2025-08" db="UniProtKB">
        <authorList>
            <consortium name="RefSeq"/>
        </authorList>
    </citation>
    <scope>IDENTIFICATION</scope>
</reference>
<feature type="domain" description="Ras-GAP" evidence="9">
    <location>
        <begin position="333"/>
        <end position="527"/>
    </location>
</feature>
<dbReference type="RefSeq" id="XP_013064498.2">
    <property type="nucleotide sequence ID" value="XM_013209044.2"/>
</dbReference>
<evidence type="ECO:0000256" key="2">
    <source>
        <dbReference type="ARBA" id="ARBA00022723"/>
    </source>
</evidence>